<dbReference type="Gene3D" id="2.60.40.770">
    <property type="match status" value="1"/>
</dbReference>
<gene>
    <name evidence="4" type="ORF">ZIOFF_002395</name>
</gene>
<dbReference type="Gene3D" id="3.40.30.10">
    <property type="entry name" value="Glutaredoxin"/>
    <property type="match status" value="1"/>
</dbReference>
<dbReference type="EMBL" id="JACMSC010000001">
    <property type="protein sequence ID" value="KAG6537308.1"/>
    <property type="molecule type" value="Genomic_DNA"/>
</dbReference>
<comment type="caution">
    <text evidence="4">The sequence shown here is derived from an EMBL/GenBank/DDBJ whole genome shotgun (WGS) entry which is preliminary data.</text>
</comment>
<sequence length="509" mass="56207">MASISHRQVLSLLLLVSSAAFSVSIDVEYCKKNANYPVKVSGVDISPYPISRGEQTTFNISASTGDEISAGKLIIDVNYFFFHVDHEEIDLCKETSCPVTTGDFVLSHHQTLPSITPPGSYTLTMHLKGDDGKQLTCITFGFSIGFIGDAVEFSSFPVRRSAMKGFKGRILKQLMSISQVPYLTHHDHAPSLPPPPPDSRRILGELHVVDSVELISDLGEDDDEGTKLVGISPSSSDKENSRPPPRSTPPKGDAFSRFEEKRDAAERYRRPDPDSATLFDPELLAAFREAVLEHMRGFEEAQRRTRARARAAALIDRDGEGDPPQLGEEEPPTKLSRTDDSATAAAALDPLLEFEYRCPPGGEVSVILYTTTLRGIRKTFEDCNGVRFLLQSLKIRFFERDVSMHLAFRKELWGVLEGRAIPPRLFIRGRYIGGADEVLGLHEQGRLLPLLQGVPTDGGETCEGCAGVNFVLCWVCSGSRKIHSEEEELRAMQCQHCNENGLVLCPICC</sequence>
<dbReference type="FunFam" id="2.60.40.770:FF:000002">
    <property type="entry name" value="putative phosphatidylglycerol/phosphatidylinositol transfer protein DDB_G0282179"/>
    <property type="match status" value="1"/>
</dbReference>
<evidence type="ECO:0000256" key="2">
    <source>
        <dbReference type="SAM" id="SignalP"/>
    </source>
</evidence>
<evidence type="ECO:0000256" key="1">
    <source>
        <dbReference type="SAM" id="MobiDB-lite"/>
    </source>
</evidence>
<protein>
    <recommendedName>
        <fullName evidence="3">MD-2-related lipid-recognition domain-containing protein</fullName>
    </recommendedName>
</protein>
<evidence type="ECO:0000259" key="3">
    <source>
        <dbReference type="SMART" id="SM00737"/>
    </source>
</evidence>
<proteinExistence type="predicted"/>
<keyword evidence="5" id="KW-1185">Reference proteome</keyword>
<evidence type="ECO:0000313" key="5">
    <source>
        <dbReference type="Proteomes" id="UP000734854"/>
    </source>
</evidence>
<dbReference type="InterPro" id="IPR033917">
    <property type="entry name" value="ML_PG-PI_TP"/>
</dbReference>
<dbReference type="InterPro" id="IPR036249">
    <property type="entry name" value="Thioredoxin-like_sf"/>
</dbReference>
<feature type="region of interest" description="Disordered" evidence="1">
    <location>
        <begin position="315"/>
        <end position="340"/>
    </location>
</feature>
<dbReference type="InterPro" id="IPR003172">
    <property type="entry name" value="ML_dom"/>
</dbReference>
<dbReference type="PROSITE" id="PS51354">
    <property type="entry name" value="GLUTAREDOXIN_2"/>
    <property type="match status" value="1"/>
</dbReference>
<dbReference type="Pfam" id="PF00462">
    <property type="entry name" value="Glutaredoxin"/>
    <property type="match status" value="1"/>
</dbReference>
<dbReference type="AlphaFoldDB" id="A0A8J5IQ54"/>
<dbReference type="CDD" id="cd00917">
    <property type="entry name" value="PG-PI_TP"/>
    <property type="match status" value="1"/>
</dbReference>
<dbReference type="PANTHER" id="PTHR45669">
    <property type="entry name" value="GLUTAREDOXIN DOMAIN-CONTAINING CYSTEINE-RICH PROTEIN CG12206-RELATED"/>
    <property type="match status" value="1"/>
</dbReference>
<dbReference type="Proteomes" id="UP000734854">
    <property type="component" value="Unassembled WGS sequence"/>
</dbReference>
<name>A0A8J5IQ54_ZINOF</name>
<keyword evidence="2" id="KW-0732">Signal</keyword>
<dbReference type="SUPFAM" id="SSF81296">
    <property type="entry name" value="E set domains"/>
    <property type="match status" value="1"/>
</dbReference>
<evidence type="ECO:0000313" key="4">
    <source>
        <dbReference type="EMBL" id="KAG6537308.1"/>
    </source>
</evidence>
<dbReference type="Pfam" id="PF23733">
    <property type="entry name" value="GRXCR1-2_C"/>
    <property type="match status" value="1"/>
</dbReference>
<dbReference type="SUPFAM" id="SSF52833">
    <property type="entry name" value="Thioredoxin-like"/>
    <property type="match status" value="1"/>
</dbReference>
<feature type="domain" description="MD-2-related lipid-recognition" evidence="3">
    <location>
        <begin position="27"/>
        <end position="142"/>
    </location>
</feature>
<dbReference type="InterPro" id="IPR014756">
    <property type="entry name" value="Ig_E-set"/>
</dbReference>
<organism evidence="4 5">
    <name type="scientific">Zingiber officinale</name>
    <name type="common">Ginger</name>
    <name type="synonym">Amomum zingiber</name>
    <dbReference type="NCBI Taxonomy" id="94328"/>
    <lineage>
        <taxon>Eukaryota</taxon>
        <taxon>Viridiplantae</taxon>
        <taxon>Streptophyta</taxon>
        <taxon>Embryophyta</taxon>
        <taxon>Tracheophyta</taxon>
        <taxon>Spermatophyta</taxon>
        <taxon>Magnoliopsida</taxon>
        <taxon>Liliopsida</taxon>
        <taxon>Zingiberales</taxon>
        <taxon>Zingiberaceae</taxon>
        <taxon>Zingiber</taxon>
    </lineage>
</organism>
<feature type="signal peptide" evidence="2">
    <location>
        <begin position="1"/>
        <end position="24"/>
    </location>
</feature>
<feature type="region of interest" description="Disordered" evidence="1">
    <location>
        <begin position="220"/>
        <end position="276"/>
    </location>
</feature>
<dbReference type="CDD" id="cd03031">
    <property type="entry name" value="GRX_GRX_like"/>
    <property type="match status" value="1"/>
</dbReference>
<feature type="compositionally biased region" description="Basic and acidic residues" evidence="1">
    <location>
        <begin position="254"/>
        <end position="273"/>
    </location>
</feature>
<dbReference type="PANTHER" id="PTHR45669:SF14">
    <property type="entry name" value="EMB|CAB81925.1-RELATED"/>
    <property type="match status" value="1"/>
</dbReference>
<accession>A0A8J5IQ54</accession>
<dbReference type="InterPro" id="IPR002109">
    <property type="entry name" value="Glutaredoxin"/>
</dbReference>
<dbReference type="SMART" id="SM00737">
    <property type="entry name" value="ML"/>
    <property type="match status" value="1"/>
</dbReference>
<reference evidence="4 5" key="1">
    <citation type="submission" date="2020-08" db="EMBL/GenBank/DDBJ databases">
        <title>Plant Genome Project.</title>
        <authorList>
            <person name="Zhang R.-G."/>
        </authorList>
    </citation>
    <scope>NUCLEOTIDE SEQUENCE [LARGE SCALE GENOMIC DNA]</scope>
    <source>
        <tissue evidence="4">Rhizome</tissue>
    </source>
</reference>
<dbReference type="Pfam" id="PF02221">
    <property type="entry name" value="E1_DerP2_DerF2"/>
    <property type="match status" value="1"/>
</dbReference>
<dbReference type="GO" id="GO:0032366">
    <property type="term" value="P:intracellular sterol transport"/>
    <property type="evidence" value="ECO:0007669"/>
    <property type="project" value="InterPro"/>
</dbReference>
<feature type="chain" id="PRO_5035296092" description="MD-2-related lipid-recognition domain-containing protein" evidence="2">
    <location>
        <begin position="25"/>
        <end position="509"/>
    </location>
</feature>